<name>A0A1H2XSB0_THIRO</name>
<evidence type="ECO:0000259" key="12">
    <source>
        <dbReference type="Pfam" id="PF06315"/>
    </source>
</evidence>
<feature type="domain" description="Isocitrate dehydrogenase kinase/phosphatase (AceK) regulatory" evidence="13">
    <location>
        <begin position="10"/>
        <end position="315"/>
    </location>
</feature>
<dbReference type="STRING" id="1058.SAMN05421783_11190"/>
<dbReference type="GO" id="GO:0006097">
    <property type="term" value="P:glyoxylate cycle"/>
    <property type="evidence" value="ECO:0007669"/>
    <property type="project" value="UniProtKB-UniRule"/>
</dbReference>
<evidence type="ECO:0000259" key="13">
    <source>
        <dbReference type="Pfam" id="PF20423"/>
    </source>
</evidence>
<keyword evidence="6 11" id="KW-0547">Nucleotide-binding</keyword>
<evidence type="ECO:0000256" key="8">
    <source>
        <dbReference type="ARBA" id="ARBA00022801"/>
    </source>
</evidence>
<dbReference type="GO" id="GO:0006006">
    <property type="term" value="P:glucose metabolic process"/>
    <property type="evidence" value="ECO:0007669"/>
    <property type="project" value="InterPro"/>
</dbReference>
<dbReference type="RefSeq" id="WP_093032597.1">
    <property type="nucleotide sequence ID" value="NZ_FNNZ01000011.1"/>
</dbReference>
<evidence type="ECO:0000256" key="2">
    <source>
        <dbReference type="ARBA" id="ARBA00022490"/>
    </source>
</evidence>
<keyword evidence="5 11" id="KW-0808">Transferase</keyword>
<evidence type="ECO:0000256" key="9">
    <source>
        <dbReference type="ARBA" id="ARBA00022840"/>
    </source>
</evidence>
<dbReference type="GO" id="GO:0008772">
    <property type="term" value="F:[isocitrate dehydrogenase (NADP+)] kinase activity"/>
    <property type="evidence" value="ECO:0007669"/>
    <property type="project" value="UniProtKB-UniRule"/>
</dbReference>
<feature type="domain" description="Isocitrate dehydrogenase kinase/phosphatase (AceK) kinase" evidence="12">
    <location>
        <begin position="317"/>
        <end position="572"/>
    </location>
</feature>
<dbReference type="OrthoDB" id="5287793at2"/>
<evidence type="ECO:0000256" key="1">
    <source>
        <dbReference type="ARBA" id="ARBA00022435"/>
    </source>
</evidence>
<dbReference type="EC" id="2.7.11.5" evidence="11"/>
<dbReference type="Proteomes" id="UP000198816">
    <property type="component" value="Unassembled WGS sequence"/>
</dbReference>
<feature type="active site" evidence="11">
    <location>
        <position position="378"/>
    </location>
</feature>
<evidence type="ECO:0000256" key="4">
    <source>
        <dbReference type="ARBA" id="ARBA00022532"/>
    </source>
</evidence>
<comment type="function">
    <text evidence="11">Bifunctional enzyme which can phosphorylate or dephosphorylate isocitrate dehydrogenase (IDH) on a specific serine residue. This is a regulatory mechanism which enables bacteria to bypass the Krebs cycle via the glyoxylate shunt in response to the source of carbon. When bacteria are grown on glucose, IDH is fully active and unphosphorylated, but when grown on acetate or ethanol, the activity of IDH declines drastically concomitant with its phosphorylation.</text>
</comment>
<protein>
    <recommendedName>
        <fullName evidence="11">Isocitrate dehydrogenase kinase/phosphatase</fullName>
        <shortName evidence="11">IDH kinase/phosphatase</shortName>
        <shortName evidence="11">IDHK/P</shortName>
        <ecNumber evidence="11">2.7.11.5</ecNumber>
        <ecNumber evidence="11">3.1.3.-</ecNumber>
    </recommendedName>
</protein>
<dbReference type="GO" id="GO:0005524">
    <property type="term" value="F:ATP binding"/>
    <property type="evidence" value="ECO:0007669"/>
    <property type="project" value="UniProtKB-UniRule"/>
</dbReference>
<dbReference type="NCBIfam" id="NF002804">
    <property type="entry name" value="PRK02946.1"/>
    <property type="match status" value="1"/>
</dbReference>
<comment type="subcellular location">
    <subcellularLocation>
        <location evidence="11">Cytoplasm</location>
    </subcellularLocation>
</comment>
<dbReference type="PIRSF" id="PIRSF000719">
    <property type="entry name" value="AceK"/>
    <property type="match status" value="1"/>
</dbReference>
<dbReference type="HAMAP" id="MF_00747">
    <property type="entry name" value="AceK"/>
    <property type="match status" value="1"/>
</dbReference>
<evidence type="ECO:0000313" key="15">
    <source>
        <dbReference type="Proteomes" id="UP000198816"/>
    </source>
</evidence>
<dbReference type="Pfam" id="PF20423">
    <property type="entry name" value="AceK_regulatory"/>
    <property type="match status" value="1"/>
</dbReference>
<evidence type="ECO:0000313" key="14">
    <source>
        <dbReference type="EMBL" id="SDW95568.1"/>
    </source>
</evidence>
<dbReference type="GO" id="GO:0004674">
    <property type="term" value="F:protein serine/threonine kinase activity"/>
    <property type="evidence" value="ECO:0007669"/>
    <property type="project" value="UniProtKB-KW"/>
</dbReference>
<evidence type="ECO:0000256" key="3">
    <source>
        <dbReference type="ARBA" id="ARBA00022527"/>
    </source>
</evidence>
<evidence type="ECO:0000256" key="7">
    <source>
        <dbReference type="ARBA" id="ARBA00022777"/>
    </source>
</evidence>
<keyword evidence="8 11" id="KW-0378">Hydrolase</keyword>
<keyword evidence="3 11" id="KW-0723">Serine/threonine-protein kinase</keyword>
<accession>A0A1H2XSB0</accession>
<reference evidence="15" key="1">
    <citation type="submission" date="2016-10" db="EMBL/GenBank/DDBJ databases">
        <authorList>
            <person name="Varghese N."/>
            <person name="Submissions S."/>
        </authorList>
    </citation>
    <scope>NUCLEOTIDE SEQUENCE [LARGE SCALE GENOMIC DNA]</scope>
    <source>
        <strain evidence="15">DSM 217</strain>
    </source>
</reference>
<dbReference type="AlphaFoldDB" id="A0A1H2XSB0"/>
<dbReference type="Pfam" id="PF06315">
    <property type="entry name" value="AceK_kinase"/>
    <property type="match status" value="1"/>
</dbReference>
<feature type="binding site" evidence="11">
    <location>
        <begin position="322"/>
        <end position="328"/>
    </location>
    <ligand>
        <name>ATP</name>
        <dbReference type="ChEBI" id="CHEBI:30616"/>
    </ligand>
</feature>
<organism evidence="14 15">
    <name type="scientific">Thiocapsa roseopersicina</name>
    <dbReference type="NCBI Taxonomy" id="1058"/>
    <lineage>
        <taxon>Bacteria</taxon>
        <taxon>Pseudomonadati</taxon>
        <taxon>Pseudomonadota</taxon>
        <taxon>Gammaproteobacteria</taxon>
        <taxon>Chromatiales</taxon>
        <taxon>Chromatiaceae</taxon>
        <taxon>Thiocapsa</taxon>
    </lineage>
</organism>
<keyword evidence="2 11" id="KW-0963">Cytoplasm</keyword>
<sequence>MAWTEAKQIAEAILDGFGRHYRLFREITGKARERFEGADWPAVQAAARERISYYDERVGETVALLRREFHLRDPTDILWRRVKIEYMRLLPLHHQPELAETYYNSVFCRLFDRRYYNNSYIFVWPMISTEHLEAEIPIFRPYYPARDGFARVIARILGDMGFQLPFRNRRHDIRCLMRAVRDRFPRRRALHQNFQLAVLSEPFYRNKAAYIIGKAINGADQIPFAIPILNDEGHEGAPGGLYVDTLLSGGDEISDVFSFSRAYFMVDTEVPAAVVDFLRPLMPHKGKAELYTAIGLQKFGKAEFYRDFLKHLRYSADDFVVAPGIRGMVMCVFTLPSFPFVFKVIKDRFPPPKEMTRETVKEKYQLVKLHDRVGRMADSWEYSHVAFPRHRFSSALVEMLETDCAKSLESDGDQLIIKHLYIERRMSPLNLYLHTADDEDIRHAIGEYGDAIKQLAAANIFPGDFLFKNFGVTRQGRVVFYDYDELCYLTECHFREIPPAPYPEMEMAEEVWYSAGPNDVFPEEFETFLLTDPRIRKVFRELHKELFDPAWWRARQEHIRAGHLEDVFPYPEERRFGCPDRVMRDGNDG</sequence>
<evidence type="ECO:0000256" key="5">
    <source>
        <dbReference type="ARBA" id="ARBA00022679"/>
    </source>
</evidence>
<keyword evidence="7 11" id="KW-0418">Kinase</keyword>
<keyword evidence="9 11" id="KW-0067">ATP-binding</keyword>
<dbReference type="EMBL" id="FNNZ01000011">
    <property type="protein sequence ID" value="SDW95568.1"/>
    <property type="molecule type" value="Genomic_DNA"/>
</dbReference>
<dbReference type="EC" id="3.1.3.-" evidence="11"/>
<keyword evidence="4 11" id="KW-0816">Tricarboxylic acid cycle</keyword>
<evidence type="ECO:0000256" key="11">
    <source>
        <dbReference type="HAMAP-Rule" id="MF_00747"/>
    </source>
</evidence>
<feature type="binding site" evidence="11">
    <location>
        <position position="343"/>
    </location>
    <ligand>
        <name>ATP</name>
        <dbReference type="ChEBI" id="CHEBI:30616"/>
    </ligand>
</feature>
<dbReference type="GO" id="GO:0004721">
    <property type="term" value="F:phosphoprotein phosphatase activity"/>
    <property type="evidence" value="ECO:0007669"/>
    <property type="project" value="UniProtKB-KW"/>
</dbReference>
<dbReference type="PANTHER" id="PTHR39559:SF1">
    <property type="entry name" value="ISOCITRATE DEHYDROGENASE KINASE_PHOSPHATASE"/>
    <property type="match status" value="1"/>
</dbReference>
<comment type="similarity">
    <text evidence="11">Belongs to the AceK family.</text>
</comment>
<dbReference type="InterPro" id="IPR046855">
    <property type="entry name" value="AceK_kinase"/>
</dbReference>
<keyword evidence="1 11" id="KW-0329">Glyoxylate bypass</keyword>
<keyword evidence="10 11" id="KW-0904">Protein phosphatase</keyword>
<comment type="catalytic activity">
    <reaction evidence="11">
        <text>L-seryl-[isocitrate dehydrogenase] + ATP = O-phospho-L-seryl-[isocitrate dehydrogenase] + ADP + H(+)</text>
        <dbReference type="Rhea" id="RHEA:43540"/>
        <dbReference type="Rhea" id="RHEA-COMP:10605"/>
        <dbReference type="Rhea" id="RHEA-COMP:10606"/>
        <dbReference type="ChEBI" id="CHEBI:15378"/>
        <dbReference type="ChEBI" id="CHEBI:29999"/>
        <dbReference type="ChEBI" id="CHEBI:30616"/>
        <dbReference type="ChEBI" id="CHEBI:83421"/>
        <dbReference type="ChEBI" id="CHEBI:456216"/>
        <dbReference type="EC" id="2.7.11.5"/>
    </reaction>
</comment>
<evidence type="ECO:0000256" key="10">
    <source>
        <dbReference type="ARBA" id="ARBA00022912"/>
    </source>
</evidence>
<dbReference type="InterPro" id="IPR046854">
    <property type="entry name" value="AceK_regulatory"/>
</dbReference>
<dbReference type="PANTHER" id="PTHR39559">
    <property type="match status" value="1"/>
</dbReference>
<proteinExistence type="inferred from homology"/>
<evidence type="ECO:0000256" key="6">
    <source>
        <dbReference type="ARBA" id="ARBA00022741"/>
    </source>
</evidence>
<gene>
    <name evidence="11" type="primary">aceK</name>
    <name evidence="14" type="ORF">SAMN05421783_11190</name>
</gene>
<keyword evidence="15" id="KW-1185">Reference proteome</keyword>
<dbReference type="GO" id="GO:0005737">
    <property type="term" value="C:cytoplasm"/>
    <property type="evidence" value="ECO:0007669"/>
    <property type="project" value="UniProtKB-SubCell"/>
</dbReference>
<dbReference type="GO" id="GO:0006099">
    <property type="term" value="P:tricarboxylic acid cycle"/>
    <property type="evidence" value="ECO:0007669"/>
    <property type="project" value="UniProtKB-UniRule"/>
</dbReference>
<dbReference type="GO" id="GO:0016208">
    <property type="term" value="F:AMP binding"/>
    <property type="evidence" value="ECO:0007669"/>
    <property type="project" value="TreeGrafter"/>
</dbReference>
<dbReference type="InterPro" id="IPR010452">
    <property type="entry name" value="Isocitrate_DH_AceK"/>
</dbReference>